<sequence length="181" mass="19761">MTAPMGMNQPRGPRHGAFRGPWPRMPQQGYAGLSLQGMGMQGMKRPYPQGGRAHPQCLKVPSPNYPARGCQGSSCRTQYPPPSGAMGQYYKQTVGNYLTPTVPTATPPMTPGSNIPHTCGKPGCEAPFLLTSNQMSYIPTPRWDLELQFQVLSSTEDRQMNTNWRSVQVGVNATPLCHRAG</sequence>
<evidence type="ECO:0000313" key="2">
    <source>
        <dbReference type="Proteomes" id="UP001279410"/>
    </source>
</evidence>
<dbReference type="EMBL" id="BRZM01000056">
    <property type="protein sequence ID" value="GLD62853.1"/>
    <property type="molecule type" value="Genomic_DNA"/>
</dbReference>
<evidence type="ECO:0000313" key="1">
    <source>
        <dbReference type="EMBL" id="GLD62853.1"/>
    </source>
</evidence>
<reference evidence="1" key="1">
    <citation type="submission" date="2022-08" db="EMBL/GenBank/DDBJ databases">
        <title>Genome sequencing of akame (Lates japonicus).</title>
        <authorList>
            <person name="Hashiguchi Y."/>
            <person name="Takahashi H."/>
        </authorList>
    </citation>
    <scope>NUCLEOTIDE SEQUENCE</scope>
    <source>
        <strain evidence="1">Kochi</strain>
    </source>
</reference>
<accession>A0AAD3RBH0</accession>
<protein>
    <submittedName>
        <fullName evidence="1">Zinc finger MIZ domain-containing protein 1-like protein</fullName>
    </submittedName>
</protein>
<comment type="caution">
    <text evidence="1">The sequence shown here is derived from an EMBL/GenBank/DDBJ whole genome shotgun (WGS) entry which is preliminary data.</text>
</comment>
<gene>
    <name evidence="1" type="ORF">AKAME5_001452900</name>
</gene>
<dbReference type="AlphaFoldDB" id="A0AAD3RBH0"/>
<dbReference type="Proteomes" id="UP001279410">
    <property type="component" value="Unassembled WGS sequence"/>
</dbReference>
<keyword evidence="2" id="KW-1185">Reference proteome</keyword>
<organism evidence="1 2">
    <name type="scientific">Lates japonicus</name>
    <name type="common">Japanese lates</name>
    <dbReference type="NCBI Taxonomy" id="270547"/>
    <lineage>
        <taxon>Eukaryota</taxon>
        <taxon>Metazoa</taxon>
        <taxon>Chordata</taxon>
        <taxon>Craniata</taxon>
        <taxon>Vertebrata</taxon>
        <taxon>Euteleostomi</taxon>
        <taxon>Actinopterygii</taxon>
        <taxon>Neopterygii</taxon>
        <taxon>Teleostei</taxon>
        <taxon>Neoteleostei</taxon>
        <taxon>Acanthomorphata</taxon>
        <taxon>Carangaria</taxon>
        <taxon>Carangaria incertae sedis</taxon>
        <taxon>Centropomidae</taxon>
        <taxon>Lates</taxon>
    </lineage>
</organism>
<proteinExistence type="predicted"/>
<name>A0AAD3RBH0_LATJO</name>